<proteinExistence type="predicted"/>
<dbReference type="Proteomes" id="UP000093000">
    <property type="component" value="Unassembled WGS sequence"/>
</dbReference>
<feature type="compositionally biased region" description="Low complexity" evidence="1">
    <location>
        <begin position="226"/>
        <end position="247"/>
    </location>
</feature>
<dbReference type="InParanoid" id="A0A1C7MXJ3"/>
<feature type="compositionally biased region" description="Polar residues" evidence="1">
    <location>
        <begin position="200"/>
        <end position="224"/>
    </location>
</feature>
<dbReference type="OrthoDB" id="2300740at2759"/>
<reference evidence="2 3" key="1">
    <citation type="submission" date="2016-03" db="EMBL/GenBank/DDBJ databases">
        <title>Choanephora cucurbitarum.</title>
        <authorList>
            <person name="Min B."/>
            <person name="Park H."/>
            <person name="Park J.-H."/>
            <person name="Shin H.-D."/>
            <person name="Choi I.-G."/>
        </authorList>
    </citation>
    <scope>NUCLEOTIDE SEQUENCE [LARGE SCALE GENOMIC DNA]</scope>
    <source>
        <strain evidence="2 3">KUS-F28377</strain>
    </source>
</reference>
<dbReference type="EMBL" id="LUGH01001181">
    <property type="protein sequence ID" value="OBZ81498.1"/>
    <property type="molecule type" value="Genomic_DNA"/>
</dbReference>
<evidence type="ECO:0000313" key="3">
    <source>
        <dbReference type="Proteomes" id="UP000093000"/>
    </source>
</evidence>
<gene>
    <name evidence="2" type="ORF">A0J61_10452</name>
</gene>
<feature type="compositionally biased region" description="Low complexity" evidence="1">
    <location>
        <begin position="270"/>
        <end position="283"/>
    </location>
</feature>
<evidence type="ECO:0000256" key="1">
    <source>
        <dbReference type="SAM" id="MobiDB-lite"/>
    </source>
</evidence>
<comment type="caution">
    <text evidence="2">The sequence shown here is derived from an EMBL/GenBank/DDBJ whole genome shotgun (WGS) entry which is preliminary data.</text>
</comment>
<feature type="region of interest" description="Disordered" evidence="1">
    <location>
        <begin position="153"/>
        <end position="283"/>
    </location>
</feature>
<name>A0A1C7MXJ3_9FUNG</name>
<organism evidence="2 3">
    <name type="scientific">Choanephora cucurbitarum</name>
    <dbReference type="NCBI Taxonomy" id="101091"/>
    <lineage>
        <taxon>Eukaryota</taxon>
        <taxon>Fungi</taxon>
        <taxon>Fungi incertae sedis</taxon>
        <taxon>Mucoromycota</taxon>
        <taxon>Mucoromycotina</taxon>
        <taxon>Mucoromycetes</taxon>
        <taxon>Mucorales</taxon>
        <taxon>Mucorineae</taxon>
        <taxon>Choanephoraceae</taxon>
        <taxon>Choanephoroideae</taxon>
        <taxon>Choanephora</taxon>
    </lineage>
</organism>
<sequence length="333" mass="39202">MQTLKSKYSSTKSMVKKVEAFEETNQLVGESSANFFVRVSEMAAKAKITDETSIFRRFRYGLLPHYFKHCQALGADSHAEYYKFFQGLWKNQVQNQLLGIPYSVNDNEVVENVSKVVERKSANISEVVPFNIENLKSMIEDVIDRKINIMHTENNQSKMKEPYQYNGNNNRYQDKNRPYGPNYRNNQGYRNQQNSRYYTNGDQNMANNQQNQYHHNSGNQQGKYYQNRNNQNDNYQGNNNNQNNQFQTRPQGNYPTGSNYNNNQCQNKPQVNYLNGSNYNNQNNYQQGQIAERDQPNSFNYVEDHRESTFNNHHDNYSKTKWVVWIQAANLQQ</sequence>
<accession>A0A1C7MXJ3</accession>
<keyword evidence="3" id="KW-1185">Reference proteome</keyword>
<feature type="compositionally biased region" description="Low complexity" evidence="1">
    <location>
        <begin position="178"/>
        <end position="198"/>
    </location>
</feature>
<evidence type="ECO:0000313" key="2">
    <source>
        <dbReference type="EMBL" id="OBZ81498.1"/>
    </source>
</evidence>
<feature type="compositionally biased region" description="Polar residues" evidence="1">
    <location>
        <begin position="248"/>
        <end position="269"/>
    </location>
</feature>
<dbReference type="AlphaFoldDB" id="A0A1C7MXJ3"/>
<protein>
    <submittedName>
        <fullName evidence="2">Uncharacterized protein</fullName>
    </submittedName>
</protein>